<gene>
    <name evidence="1" type="ORF">SAMN02745975_02121</name>
</gene>
<dbReference type="Proteomes" id="UP000184536">
    <property type="component" value="Unassembled WGS sequence"/>
</dbReference>
<dbReference type="STRING" id="1121919.SAMN02745975_02121"/>
<proteinExistence type="predicted"/>
<dbReference type="AlphaFoldDB" id="A0A1M6JDP6"/>
<organism evidence="1 2">
    <name type="scientific">Geosporobacter subterraneus DSM 17957</name>
    <dbReference type="NCBI Taxonomy" id="1121919"/>
    <lineage>
        <taxon>Bacteria</taxon>
        <taxon>Bacillati</taxon>
        <taxon>Bacillota</taxon>
        <taxon>Clostridia</taxon>
        <taxon>Peptostreptococcales</taxon>
        <taxon>Thermotaleaceae</taxon>
        <taxon>Geosporobacter</taxon>
    </lineage>
</organism>
<keyword evidence="2" id="KW-1185">Reference proteome</keyword>
<evidence type="ECO:0000313" key="1">
    <source>
        <dbReference type="EMBL" id="SHJ44808.1"/>
    </source>
</evidence>
<name>A0A1M6JDP6_9FIRM</name>
<reference evidence="2" key="1">
    <citation type="submission" date="2016-11" db="EMBL/GenBank/DDBJ databases">
        <authorList>
            <person name="Varghese N."/>
            <person name="Submissions S."/>
        </authorList>
    </citation>
    <scope>NUCLEOTIDE SEQUENCE [LARGE SCALE GENOMIC DNA]</scope>
    <source>
        <strain evidence="2">DSM 17957</strain>
    </source>
</reference>
<sequence>MGYDVPMERKEESTFLADQTEELSCFVKYLESIKYLVRIEKTVGHEEGAESFIITLSKDDVSTTFSEDEFEVFCNTIKKSIAFEIFKKSEKA</sequence>
<dbReference type="OrthoDB" id="9785138at2"/>
<dbReference type="EMBL" id="FQZV01000025">
    <property type="protein sequence ID" value="SHJ44808.1"/>
    <property type="molecule type" value="Genomic_DNA"/>
</dbReference>
<evidence type="ECO:0000313" key="2">
    <source>
        <dbReference type="Proteomes" id="UP000184536"/>
    </source>
</evidence>
<protein>
    <submittedName>
        <fullName evidence="1">Uncharacterized protein</fullName>
    </submittedName>
</protein>
<accession>A0A1M6JDP6</accession>
<dbReference type="RefSeq" id="WP_110941255.1">
    <property type="nucleotide sequence ID" value="NZ_FQZV01000025.1"/>
</dbReference>